<dbReference type="AlphaFoldDB" id="A0A645EJV1"/>
<sequence>MVEHNRRDAPDKEGEQQFDFKISCKSFADIQLRKQQQRRGKEPIEQQCVVVNWQYIKQHLDCNASNKGPHGDQAPGKHAAFTKRKRRQGVMCFVLRLFRFHFCLSGTRAKHTPRLYGAFYTKAKKTSILCSCFAECVKETDVSCEMLFFVINVIFCENRDGFSHRFRRVFTDFFVARLGSFR</sequence>
<name>A0A645EJV1_9ZZZZ</name>
<dbReference type="EMBL" id="VSSQ01048005">
    <property type="protein sequence ID" value="MPN02037.1"/>
    <property type="molecule type" value="Genomic_DNA"/>
</dbReference>
<organism evidence="1">
    <name type="scientific">bioreactor metagenome</name>
    <dbReference type="NCBI Taxonomy" id="1076179"/>
    <lineage>
        <taxon>unclassified sequences</taxon>
        <taxon>metagenomes</taxon>
        <taxon>ecological metagenomes</taxon>
    </lineage>
</organism>
<protein>
    <submittedName>
        <fullName evidence="1">Uncharacterized protein</fullName>
    </submittedName>
</protein>
<evidence type="ECO:0000313" key="1">
    <source>
        <dbReference type="EMBL" id="MPN02037.1"/>
    </source>
</evidence>
<reference evidence="1" key="1">
    <citation type="submission" date="2019-08" db="EMBL/GenBank/DDBJ databases">
        <authorList>
            <person name="Kucharzyk K."/>
            <person name="Murdoch R.W."/>
            <person name="Higgins S."/>
            <person name="Loffler F."/>
        </authorList>
    </citation>
    <scope>NUCLEOTIDE SEQUENCE</scope>
</reference>
<comment type="caution">
    <text evidence="1">The sequence shown here is derived from an EMBL/GenBank/DDBJ whole genome shotgun (WGS) entry which is preliminary data.</text>
</comment>
<proteinExistence type="predicted"/>
<gene>
    <name evidence="1" type="ORF">SDC9_149250</name>
</gene>
<accession>A0A645EJV1</accession>